<evidence type="ECO:0000256" key="6">
    <source>
        <dbReference type="ARBA" id="ARBA00022927"/>
    </source>
</evidence>
<dbReference type="EMBL" id="KV454414">
    <property type="protein sequence ID" value="ODQ63635.1"/>
    <property type="molecule type" value="Genomic_DNA"/>
</dbReference>
<evidence type="ECO:0000256" key="12">
    <source>
        <dbReference type="RuleBase" id="RU367146"/>
    </source>
</evidence>
<keyword evidence="4 12" id="KW-0812">Transmembrane</keyword>
<keyword evidence="5 12" id="KW-0999">Mitochondrion inner membrane</keyword>
<dbReference type="PANTHER" id="PTHR28021:SF1">
    <property type="entry name" value="PRESEQUENCE TRANSLOCATED-ASSOCIATED MOTOR SUBUNIT PAM17, MITOCHONDRIAL"/>
    <property type="match status" value="1"/>
</dbReference>
<dbReference type="AlphaFoldDB" id="A0A1E3PE01"/>
<dbReference type="PANTHER" id="PTHR28021">
    <property type="entry name" value="PRESEQUENCE TRANSLOCATED-ASSOCIATED MOTOR SUBUNIT PAM17, MITOCHONDRIAL"/>
    <property type="match status" value="1"/>
</dbReference>
<evidence type="ECO:0000256" key="9">
    <source>
        <dbReference type="ARBA" id="ARBA00023010"/>
    </source>
</evidence>
<sequence>MILPHLIKLTKTPTSLNLFRSSFARNGANFGLLNRLPMALTCQAGNRGLVMTTRSTMVSSKMGSIRLFSSKTQLSNNAKSATDSAAIVKSSNAITTWPEFFAYRVQIRRSSVLASILSGLVGGLMGWSYIGMIEIDPTKEIMGFDPFMVHGAGLVVAICFCSMFGPSINDVCLRLFQNTKYKQYQIKNSQFLKRIAKNRVDPSLQSLSNPVPDYYGEKINSLKEYRGWLRDCNTHRRKRQTEA</sequence>
<dbReference type="OrthoDB" id="5970083at2759"/>
<evidence type="ECO:0000256" key="3">
    <source>
        <dbReference type="ARBA" id="ARBA00022448"/>
    </source>
</evidence>
<evidence type="ECO:0000256" key="11">
    <source>
        <dbReference type="ARBA" id="ARBA00023136"/>
    </source>
</evidence>
<evidence type="ECO:0000256" key="8">
    <source>
        <dbReference type="ARBA" id="ARBA00022989"/>
    </source>
</evidence>
<keyword evidence="7" id="KW-0809">Transit peptide</keyword>
<dbReference type="InterPro" id="IPR013875">
    <property type="entry name" value="Pam17"/>
</dbReference>
<keyword evidence="3 12" id="KW-0813">Transport</keyword>
<proteinExistence type="inferred from homology"/>
<evidence type="ECO:0000256" key="7">
    <source>
        <dbReference type="ARBA" id="ARBA00022946"/>
    </source>
</evidence>
<evidence type="ECO:0000256" key="1">
    <source>
        <dbReference type="ARBA" id="ARBA00004448"/>
    </source>
</evidence>
<comment type="subcellular location">
    <subcellularLocation>
        <location evidence="1 12">Mitochondrion inner membrane</location>
        <topology evidence="1 12">Multi-pass membrane protein</topology>
    </subcellularLocation>
</comment>
<keyword evidence="10 12" id="KW-0496">Mitochondrion</keyword>
<dbReference type="STRING" id="857566.A0A1E3PE01"/>
<evidence type="ECO:0000313" key="13">
    <source>
        <dbReference type="EMBL" id="ODQ63635.1"/>
    </source>
</evidence>
<keyword evidence="8 12" id="KW-1133">Transmembrane helix</keyword>
<dbReference type="Proteomes" id="UP000095009">
    <property type="component" value="Unassembled WGS sequence"/>
</dbReference>
<keyword evidence="6 12" id="KW-0653">Protein transport</keyword>
<dbReference type="GO" id="GO:0030150">
    <property type="term" value="P:protein import into mitochondrial matrix"/>
    <property type="evidence" value="ECO:0007669"/>
    <property type="project" value="UniProtKB-UniRule"/>
</dbReference>
<name>A0A1E3PE01_9ASCO</name>
<dbReference type="GO" id="GO:0001405">
    <property type="term" value="C:PAM complex, Tim23 associated import motor"/>
    <property type="evidence" value="ECO:0007669"/>
    <property type="project" value="UniProtKB-UniRule"/>
</dbReference>
<comment type="similarity">
    <text evidence="2 12">Belongs to the PAM17 family.</text>
</comment>
<evidence type="ECO:0000256" key="2">
    <source>
        <dbReference type="ARBA" id="ARBA00006837"/>
    </source>
</evidence>
<keyword evidence="11 12" id="KW-0472">Membrane</keyword>
<feature type="transmembrane region" description="Helical" evidence="12">
    <location>
        <begin position="112"/>
        <end position="132"/>
    </location>
</feature>
<accession>A0A1E3PE01</accession>
<gene>
    <name evidence="13" type="ORF">NADFUDRAFT_84266</name>
</gene>
<reference evidence="13 14" key="1">
    <citation type="journal article" date="2016" name="Proc. Natl. Acad. Sci. U.S.A.">
        <title>Comparative genomics of biotechnologically important yeasts.</title>
        <authorList>
            <person name="Riley R."/>
            <person name="Haridas S."/>
            <person name="Wolfe K.H."/>
            <person name="Lopes M.R."/>
            <person name="Hittinger C.T."/>
            <person name="Goeker M."/>
            <person name="Salamov A.A."/>
            <person name="Wisecaver J.H."/>
            <person name="Long T.M."/>
            <person name="Calvey C.H."/>
            <person name="Aerts A.L."/>
            <person name="Barry K.W."/>
            <person name="Choi C."/>
            <person name="Clum A."/>
            <person name="Coughlan A.Y."/>
            <person name="Deshpande S."/>
            <person name="Douglass A.P."/>
            <person name="Hanson S.J."/>
            <person name="Klenk H.-P."/>
            <person name="LaButti K.M."/>
            <person name="Lapidus A."/>
            <person name="Lindquist E.A."/>
            <person name="Lipzen A.M."/>
            <person name="Meier-Kolthoff J.P."/>
            <person name="Ohm R.A."/>
            <person name="Otillar R.P."/>
            <person name="Pangilinan J.L."/>
            <person name="Peng Y."/>
            <person name="Rokas A."/>
            <person name="Rosa C.A."/>
            <person name="Scheuner C."/>
            <person name="Sibirny A.A."/>
            <person name="Slot J.C."/>
            <person name="Stielow J.B."/>
            <person name="Sun H."/>
            <person name="Kurtzman C.P."/>
            <person name="Blackwell M."/>
            <person name="Grigoriev I.V."/>
            <person name="Jeffries T.W."/>
        </authorList>
    </citation>
    <scope>NUCLEOTIDE SEQUENCE [LARGE SCALE GENOMIC DNA]</scope>
    <source>
        <strain evidence="13 14">DSM 6958</strain>
    </source>
</reference>
<keyword evidence="14" id="KW-1185">Reference proteome</keyword>
<dbReference type="Pfam" id="PF08566">
    <property type="entry name" value="Pam17"/>
    <property type="match status" value="1"/>
</dbReference>
<comment type="subunit">
    <text evidence="12">Component of the PAM complex.</text>
</comment>
<evidence type="ECO:0000313" key="14">
    <source>
        <dbReference type="Proteomes" id="UP000095009"/>
    </source>
</evidence>
<comment type="function">
    <text evidence="12">Component of the PAM complex, a complex required for the translocation of transit peptide-containing proteins from the inner membrane into the mitochondrial matrix in an ATP-dependent manner.</text>
</comment>
<keyword evidence="9 12" id="KW-0811">Translocation</keyword>
<evidence type="ECO:0000256" key="10">
    <source>
        <dbReference type="ARBA" id="ARBA00023128"/>
    </source>
</evidence>
<organism evidence="13 14">
    <name type="scientific">Nadsonia fulvescens var. elongata DSM 6958</name>
    <dbReference type="NCBI Taxonomy" id="857566"/>
    <lineage>
        <taxon>Eukaryota</taxon>
        <taxon>Fungi</taxon>
        <taxon>Dikarya</taxon>
        <taxon>Ascomycota</taxon>
        <taxon>Saccharomycotina</taxon>
        <taxon>Dipodascomycetes</taxon>
        <taxon>Dipodascales</taxon>
        <taxon>Dipodascales incertae sedis</taxon>
        <taxon>Nadsonia</taxon>
    </lineage>
</organism>
<protein>
    <recommendedName>
        <fullName evidence="12">Presequence translocated-associated motor subunit PAM17</fullName>
    </recommendedName>
</protein>
<feature type="transmembrane region" description="Helical" evidence="12">
    <location>
        <begin position="152"/>
        <end position="176"/>
    </location>
</feature>
<evidence type="ECO:0000256" key="4">
    <source>
        <dbReference type="ARBA" id="ARBA00022692"/>
    </source>
</evidence>
<evidence type="ECO:0000256" key="5">
    <source>
        <dbReference type="ARBA" id="ARBA00022792"/>
    </source>
</evidence>